<dbReference type="InterPro" id="IPR040198">
    <property type="entry name" value="Fido_containing"/>
</dbReference>
<dbReference type="InterPro" id="IPR003812">
    <property type="entry name" value="Fido"/>
</dbReference>
<sequence>MYLPEYTITPKILKNIADIEYSRAIIDNTTILSLWQSRLLSEALTQKVYSLLELEGYNLNKDETKKVVDTYAGIKPTIQTQPLINVIDSLKKLDVIARNNYFEDQDLKSLNKELTKQVLPPNKQGTFRSKETAKGTDVESILARVNELIDWIHSMDARNTHPVIISGIVKIELEQINAFENFNKTTAGLISYLVLKTLNYSFEDYLCLETYFLNSKVEYMHLLHANRPNEDNDLTDWLTYFSEGFAMETSKLKEKMQLVARDAKLAKATGTVNLTPRQEKIVEYIQDYGLLKNSDFPLLFPDISEDTVLRDLKKLVELDILVKLGRTKSSRYELK</sequence>
<dbReference type="PANTHER" id="PTHR13504">
    <property type="entry name" value="FIDO DOMAIN-CONTAINING PROTEIN DDB_G0283145"/>
    <property type="match status" value="1"/>
</dbReference>
<dbReference type="SUPFAM" id="SSF140931">
    <property type="entry name" value="Fic-like"/>
    <property type="match status" value="1"/>
</dbReference>
<dbReference type="InterPro" id="IPR036597">
    <property type="entry name" value="Fido-like_dom_sf"/>
</dbReference>
<comment type="caution">
    <text evidence="2">The sequence shown here is derived from an EMBL/GenBank/DDBJ whole genome shotgun (WGS) entry which is preliminary data.</text>
</comment>
<feature type="domain" description="Fido" evidence="1">
    <location>
        <begin position="102"/>
        <end position="243"/>
    </location>
</feature>
<dbReference type="PANTHER" id="PTHR13504:SF38">
    <property type="entry name" value="FIDO DOMAIN-CONTAINING PROTEIN"/>
    <property type="match status" value="1"/>
</dbReference>
<dbReference type="EMBL" id="JAGQNX010000012">
    <property type="protein sequence ID" value="MCA9307970.1"/>
    <property type="molecule type" value="Genomic_DNA"/>
</dbReference>
<name>A0A955J2W6_UNCKA</name>
<proteinExistence type="predicted"/>
<evidence type="ECO:0000313" key="3">
    <source>
        <dbReference type="Proteomes" id="UP000740557"/>
    </source>
</evidence>
<evidence type="ECO:0000259" key="1">
    <source>
        <dbReference type="PROSITE" id="PS51459"/>
    </source>
</evidence>
<reference evidence="2" key="2">
    <citation type="journal article" date="2021" name="Microbiome">
        <title>Successional dynamics and alternative stable states in a saline activated sludge microbial community over 9 years.</title>
        <authorList>
            <person name="Wang Y."/>
            <person name="Ye J."/>
            <person name="Ju F."/>
            <person name="Liu L."/>
            <person name="Boyd J.A."/>
            <person name="Deng Y."/>
            <person name="Parks D.H."/>
            <person name="Jiang X."/>
            <person name="Yin X."/>
            <person name="Woodcroft B.J."/>
            <person name="Tyson G.W."/>
            <person name="Hugenholtz P."/>
            <person name="Polz M.F."/>
            <person name="Zhang T."/>
        </authorList>
    </citation>
    <scope>NUCLEOTIDE SEQUENCE</scope>
    <source>
        <strain evidence="2">HKST-UBA79</strain>
    </source>
</reference>
<accession>A0A955J2W6</accession>
<evidence type="ECO:0000313" key="2">
    <source>
        <dbReference type="EMBL" id="MCA9307970.1"/>
    </source>
</evidence>
<protein>
    <recommendedName>
        <fullName evidence="1">Fido domain-containing protein</fullName>
    </recommendedName>
</protein>
<dbReference type="InterPro" id="IPR036388">
    <property type="entry name" value="WH-like_DNA-bd_sf"/>
</dbReference>
<gene>
    <name evidence="2" type="ORF">KC980_00490</name>
</gene>
<dbReference type="AlphaFoldDB" id="A0A955J2W6"/>
<dbReference type="Gene3D" id="1.10.3290.10">
    <property type="entry name" value="Fido-like domain"/>
    <property type="match status" value="1"/>
</dbReference>
<dbReference type="Proteomes" id="UP000740557">
    <property type="component" value="Unassembled WGS sequence"/>
</dbReference>
<organism evidence="2 3">
    <name type="scientific">candidate division WWE3 bacterium</name>
    <dbReference type="NCBI Taxonomy" id="2053526"/>
    <lineage>
        <taxon>Bacteria</taxon>
        <taxon>Katanobacteria</taxon>
    </lineage>
</organism>
<reference evidence="2" key="1">
    <citation type="submission" date="2020-04" db="EMBL/GenBank/DDBJ databases">
        <authorList>
            <person name="Zhang T."/>
        </authorList>
    </citation>
    <scope>NUCLEOTIDE SEQUENCE</scope>
    <source>
        <strain evidence="2">HKST-UBA79</strain>
    </source>
</reference>
<dbReference type="PROSITE" id="PS51459">
    <property type="entry name" value="FIDO"/>
    <property type="match status" value="1"/>
</dbReference>
<dbReference type="Gene3D" id="1.10.10.10">
    <property type="entry name" value="Winged helix-like DNA-binding domain superfamily/Winged helix DNA-binding domain"/>
    <property type="match status" value="1"/>
</dbReference>